<accession>M9R5G5</accession>
<sequence length="476" mass="53565">MSKKTLNTDNLEALGAKKLADLLIEVSTGSADIKRRLRLELSHNLGASELVHAIRKRLVTLRKSSSFVGWRKRKALIKDIDTQVVMIVEKIAPEDPSSAFELLWQFIEIAPSIYERVDDSRGDVGDVFRSAILHFEAIAPLALLSVEALAARVWNVIQDNGYGEWDGIIAILSDTLGATGLDQLRQHVEDFAAQPIDVEAEQHDAILFLRELRGGHADYAAERKERFVQSCLQEIAAAAGDTHAYVAQYTPEDLRRKDIAAEVALLFIKEGRTDDALTLLDDVEQDGRDFGQEAWNHSYLATLEALGRTKDAQAHRWSCFIKTLDQPHLRTYIKVLPDFEDVEAEEKARAHVLGYPSFSTALSFFLEWPDLLSAAQLIENRSDEIDGNRYDILTPAAEALRERHPLPAVLLWRAMIDYALGEGRSSRYGHAADHLIDCSALEDAIQDYGTFQSHADYFETLRMAHDRKTSFWAKLK</sequence>
<name>M9R5G5_9RHOB</name>
<dbReference type="KEGG" id="oat:OAN307_c17790"/>
<dbReference type="eggNOG" id="ENOG502Z8B2">
    <property type="taxonomic scope" value="Bacteria"/>
</dbReference>
<evidence type="ECO:0000313" key="2">
    <source>
        <dbReference type="Proteomes" id="UP000005307"/>
    </source>
</evidence>
<dbReference type="HOGENOM" id="CLU_044682_0_0_5"/>
<dbReference type="Proteomes" id="UP000005307">
    <property type="component" value="Chromosome"/>
</dbReference>
<reference evidence="1 2" key="1">
    <citation type="journal article" date="2013" name="PLoS ONE">
        <title>Poles Apart: Arctic and Antarctic Octadecabacter strains Share High Genome Plasticity and a New Type of Xanthorhodopsin.</title>
        <authorList>
            <person name="Vollmers J."/>
            <person name="Voget S."/>
            <person name="Dietrich S."/>
            <person name="Gollnow K."/>
            <person name="Smits M."/>
            <person name="Meyer K."/>
            <person name="Brinkhoff T."/>
            <person name="Simon M."/>
            <person name="Daniel R."/>
        </authorList>
    </citation>
    <scope>NUCLEOTIDE SEQUENCE [LARGE SCALE GENOMIC DNA]</scope>
    <source>
        <strain evidence="1 2">307</strain>
    </source>
</reference>
<dbReference type="InterPro" id="IPR049245">
    <property type="entry name" value="DUF6880"/>
</dbReference>
<keyword evidence="2" id="KW-1185">Reference proteome</keyword>
<dbReference type="AlphaFoldDB" id="M9R5G5"/>
<dbReference type="RefSeq" id="WP_015499473.1">
    <property type="nucleotide sequence ID" value="NC_020911.1"/>
</dbReference>
<dbReference type="EMBL" id="CP003740">
    <property type="protein sequence ID" value="AGI67442.1"/>
    <property type="molecule type" value="Genomic_DNA"/>
</dbReference>
<proteinExistence type="predicted"/>
<evidence type="ECO:0000313" key="1">
    <source>
        <dbReference type="EMBL" id="AGI67442.1"/>
    </source>
</evidence>
<organism evidence="1 2">
    <name type="scientific">Octadecabacter antarcticus 307</name>
    <dbReference type="NCBI Taxonomy" id="391626"/>
    <lineage>
        <taxon>Bacteria</taxon>
        <taxon>Pseudomonadati</taxon>
        <taxon>Pseudomonadota</taxon>
        <taxon>Alphaproteobacteria</taxon>
        <taxon>Rhodobacterales</taxon>
        <taxon>Roseobacteraceae</taxon>
        <taxon>Octadecabacter</taxon>
    </lineage>
</organism>
<dbReference type="Pfam" id="PF21810">
    <property type="entry name" value="DUF6880"/>
    <property type="match status" value="1"/>
</dbReference>
<dbReference type="OrthoDB" id="7183688at2"/>
<gene>
    <name evidence="1" type="ORF">OAN307_c17790</name>
</gene>
<dbReference type="STRING" id="391626.OAN307_c17790"/>
<protein>
    <submittedName>
        <fullName evidence="1">Uncharacterized protein</fullName>
    </submittedName>
</protein>